<accession>A0ABM9AJS3</accession>
<keyword evidence="1" id="KW-0472">Membrane</keyword>
<evidence type="ECO:0000256" key="1">
    <source>
        <dbReference type="SAM" id="Phobius"/>
    </source>
</evidence>
<gene>
    <name evidence="2" type="ORF">EMA8858_00075</name>
</gene>
<organism evidence="2 3">
    <name type="scientific">Emticicia aquatica</name>
    <dbReference type="NCBI Taxonomy" id="1681835"/>
    <lineage>
        <taxon>Bacteria</taxon>
        <taxon>Pseudomonadati</taxon>
        <taxon>Bacteroidota</taxon>
        <taxon>Cytophagia</taxon>
        <taxon>Cytophagales</taxon>
        <taxon>Leadbetterellaceae</taxon>
        <taxon>Emticicia</taxon>
    </lineage>
</organism>
<comment type="caution">
    <text evidence="2">The sequence shown here is derived from an EMBL/GenBank/DDBJ whole genome shotgun (WGS) entry which is preliminary data.</text>
</comment>
<proteinExistence type="predicted"/>
<dbReference type="RefSeq" id="WP_238803733.1">
    <property type="nucleotide sequence ID" value="NZ_CAKLPY010000001.1"/>
</dbReference>
<dbReference type="Proteomes" id="UP000837932">
    <property type="component" value="Unassembled WGS sequence"/>
</dbReference>
<keyword evidence="1" id="KW-1133">Transmembrane helix</keyword>
<keyword evidence="3" id="KW-1185">Reference proteome</keyword>
<protein>
    <submittedName>
        <fullName evidence="2">Uncharacterized protein</fullName>
    </submittedName>
</protein>
<feature type="transmembrane region" description="Helical" evidence="1">
    <location>
        <begin position="45"/>
        <end position="65"/>
    </location>
</feature>
<feature type="transmembrane region" description="Helical" evidence="1">
    <location>
        <begin position="117"/>
        <end position="134"/>
    </location>
</feature>
<keyword evidence="1" id="KW-0812">Transmembrane</keyword>
<reference evidence="2" key="1">
    <citation type="submission" date="2021-12" db="EMBL/GenBank/DDBJ databases">
        <authorList>
            <person name="Rodrigo-Torres L."/>
            <person name="Arahal R. D."/>
            <person name="Lucena T."/>
        </authorList>
    </citation>
    <scope>NUCLEOTIDE SEQUENCE</scope>
    <source>
        <strain evidence="2">CECT 8858</strain>
    </source>
</reference>
<dbReference type="EMBL" id="CAKLPY010000001">
    <property type="protein sequence ID" value="CAH0993970.1"/>
    <property type="molecule type" value="Genomic_DNA"/>
</dbReference>
<name>A0ABM9AJS3_9BACT</name>
<evidence type="ECO:0000313" key="2">
    <source>
        <dbReference type="EMBL" id="CAH0993970.1"/>
    </source>
</evidence>
<sequence>MILKKFDLAPFELKAFTIFSLLTTFLSYFLPTILAKDTWAKTIKYTGWLPAMGYMFGLYFIFSLIYSRKKLNYNISVRWGIVAPLFIQIYRGLQRQLLVDDGNSTTNPYLMVSEYQYIWTVLIPTFWVLVILFSPNINKFCQEIPNDLK</sequence>
<evidence type="ECO:0000313" key="3">
    <source>
        <dbReference type="Proteomes" id="UP000837932"/>
    </source>
</evidence>
<feature type="transmembrane region" description="Helical" evidence="1">
    <location>
        <begin position="77"/>
        <end position="93"/>
    </location>
</feature>